<evidence type="ECO:0000256" key="1">
    <source>
        <dbReference type="ARBA" id="ARBA00004370"/>
    </source>
</evidence>
<reference evidence="8" key="1">
    <citation type="submission" date="2023-01" db="EMBL/GenBank/DDBJ databases">
        <title>Genome assembly of the deep-sea coral Lophelia pertusa.</title>
        <authorList>
            <person name="Herrera S."/>
            <person name="Cordes E."/>
        </authorList>
    </citation>
    <scope>NUCLEOTIDE SEQUENCE</scope>
    <source>
        <strain evidence="8">USNM1676648</strain>
        <tissue evidence="8">Polyp</tissue>
    </source>
</reference>
<evidence type="ECO:0000313" key="9">
    <source>
        <dbReference type="Proteomes" id="UP001163046"/>
    </source>
</evidence>
<dbReference type="InterPro" id="IPR007593">
    <property type="entry name" value="CD225/Dispanin_fam"/>
</dbReference>
<feature type="transmembrane region" description="Helical" evidence="7">
    <location>
        <begin position="84"/>
        <end position="106"/>
    </location>
</feature>
<keyword evidence="4 7" id="KW-1133">Transmembrane helix</keyword>
<accession>A0A9X0CCV9</accession>
<comment type="subcellular location">
    <subcellularLocation>
        <location evidence="1">Membrane</location>
    </subcellularLocation>
</comment>
<keyword evidence="5 7" id="KW-0472">Membrane</keyword>
<evidence type="ECO:0000313" key="8">
    <source>
        <dbReference type="EMBL" id="KAJ7321519.1"/>
    </source>
</evidence>
<keyword evidence="3 7" id="KW-0812">Transmembrane</keyword>
<protein>
    <submittedName>
        <fullName evidence="8">Uncharacterized protein</fullName>
    </submittedName>
</protein>
<evidence type="ECO:0000256" key="7">
    <source>
        <dbReference type="SAM" id="Phobius"/>
    </source>
</evidence>
<keyword evidence="9" id="KW-1185">Reference proteome</keyword>
<gene>
    <name evidence="8" type="ORF">OS493_034574</name>
</gene>
<organism evidence="8 9">
    <name type="scientific">Desmophyllum pertusum</name>
    <dbReference type="NCBI Taxonomy" id="174260"/>
    <lineage>
        <taxon>Eukaryota</taxon>
        <taxon>Metazoa</taxon>
        <taxon>Cnidaria</taxon>
        <taxon>Anthozoa</taxon>
        <taxon>Hexacorallia</taxon>
        <taxon>Scleractinia</taxon>
        <taxon>Caryophylliina</taxon>
        <taxon>Caryophylliidae</taxon>
        <taxon>Desmophyllum</taxon>
    </lineage>
</organism>
<dbReference type="GO" id="GO:0016020">
    <property type="term" value="C:membrane"/>
    <property type="evidence" value="ECO:0007669"/>
    <property type="project" value="UniProtKB-SubCell"/>
</dbReference>
<evidence type="ECO:0000256" key="5">
    <source>
        <dbReference type="ARBA" id="ARBA00023136"/>
    </source>
</evidence>
<feature type="compositionally biased region" description="Low complexity" evidence="6">
    <location>
        <begin position="21"/>
        <end position="33"/>
    </location>
</feature>
<evidence type="ECO:0000256" key="6">
    <source>
        <dbReference type="SAM" id="MobiDB-lite"/>
    </source>
</evidence>
<comment type="similarity">
    <text evidence="2">Belongs to the CD225/Dispanin family.</text>
</comment>
<dbReference type="Proteomes" id="UP001163046">
    <property type="component" value="Unassembled WGS sequence"/>
</dbReference>
<evidence type="ECO:0000256" key="4">
    <source>
        <dbReference type="ARBA" id="ARBA00022989"/>
    </source>
</evidence>
<evidence type="ECO:0000256" key="3">
    <source>
        <dbReference type="ARBA" id="ARBA00022692"/>
    </source>
</evidence>
<sequence>MDDNDKTFLVDAVELQPYTEQPAHAAQPGYQPQPGYPPPQRPGYALQSMQQVQQSTTVANAGVYRSHVEGDYEEALKTSKQTKWMNVVAIIIGVVIIVGGFIFYYFDSYRGPY</sequence>
<dbReference type="AlphaFoldDB" id="A0A9X0CCV9"/>
<comment type="caution">
    <text evidence="8">The sequence shown here is derived from an EMBL/GenBank/DDBJ whole genome shotgun (WGS) entry which is preliminary data.</text>
</comment>
<evidence type="ECO:0000256" key="2">
    <source>
        <dbReference type="ARBA" id="ARBA00006843"/>
    </source>
</evidence>
<proteinExistence type="inferred from homology"/>
<dbReference type="Pfam" id="PF04505">
    <property type="entry name" value="CD225"/>
    <property type="match status" value="1"/>
</dbReference>
<feature type="region of interest" description="Disordered" evidence="6">
    <location>
        <begin position="20"/>
        <end position="49"/>
    </location>
</feature>
<name>A0A9X0CCV9_9CNID</name>
<dbReference type="EMBL" id="MU827826">
    <property type="protein sequence ID" value="KAJ7321519.1"/>
    <property type="molecule type" value="Genomic_DNA"/>
</dbReference>